<protein>
    <submittedName>
        <fullName evidence="4">Response regulator</fullName>
    </submittedName>
</protein>
<dbReference type="GO" id="GO:0000976">
    <property type="term" value="F:transcription cis-regulatory region binding"/>
    <property type="evidence" value="ECO:0007669"/>
    <property type="project" value="TreeGrafter"/>
</dbReference>
<evidence type="ECO:0000313" key="5">
    <source>
        <dbReference type="Proteomes" id="UP000316852"/>
    </source>
</evidence>
<keyword evidence="1" id="KW-0238">DNA-binding</keyword>
<dbReference type="GO" id="GO:0000156">
    <property type="term" value="F:phosphorelay response regulator activity"/>
    <property type="evidence" value="ECO:0007669"/>
    <property type="project" value="TreeGrafter"/>
</dbReference>
<keyword evidence="2" id="KW-0597">Phosphoprotein</keyword>
<dbReference type="PANTHER" id="PTHR48111:SF50">
    <property type="entry name" value="KDP OPERON TRANSCRIPTIONAL REGULATORY PROTEIN KDPE"/>
    <property type="match status" value="1"/>
</dbReference>
<dbReference type="SMART" id="SM00448">
    <property type="entry name" value="REC"/>
    <property type="match status" value="1"/>
</dbReference>
<dbReference type="AlphaFoldDB" id="A0A538TAS1"/>
<dbReference type="GO" id="GO:0006355">
    <property type="term" value="P:regulation of DNA-templated transcription"/>
    <property type="evidence" value="ECO:0007669"/>
    <property type="project" value="TreeGrafter"/>
</dbReference>
<dbReference type="PROSITE" id="PS50110">
    <property type="entry name" value="RESPONSE_REGULATORY"/>
    <property type="match status" value="1"/>
</dbReference>
<feature type="modified residue" description="4-aspartylphosphate" evidence="2">
    <location>
        <position position="54"/>
    </location>
</feature>
<sequence>MPKSVLIVDDEKLLVRTLSNALKEAGYRIAVAGSAEQAEKHVFGEQPFDLILLDNRLPKESGMEVVRRVRDRAVKSKVILMTAYETPEVKAEAKRLKVERYLKKPFDLTVLLGEIQDLIGNAENSTAG</sequence>
<dbReference type="SUPFAM" id="SSF52172">
    <property type="entry name" value="CheY-like"/>
    <property type="match status" value="1"/>
</dbReference>
<dbReference type="InterPro" id="IPR001789">
    <property type="entry name" value="Sig_transdc_resp-reg_receiver"/>
</dbReference>
<dbReference type="Proteomes" id="UP000316852">
    <property type="component" value="Unassembled WGS sequence"/>
</dbReference>
<comment type="caution">
    <text evidence="4">The sequence shown here is derived from an EMBL/GenBank/DDBJ whole genome shotgun (WGS) entry which is preliminary data.</text>
</comment>
<dbReference type="InterPro" id="IPR039420">
    <property type="entry name" value="WalR-like"/>
</dbReference>
<dbReference type="Gene3D" id="3.40.50.2300">
    <property type="match status" value="1"/>
</dbReference>
<dbReference type="InterPro" id="IPR011006">
    <property type="entry name" value="CheY-like_superfamily"/>
</dbReference>
<dbReference type="CDD" id="cd00156">
    <property type="entry name" value="REC"/>
    <property type="match status" value="1"/>
</dbReference>
<dbReference type="GO" id="GO:0005829">
    <property type="term" value="C:cytosol"/>
    <property type="evidence" value="ECO:0007669"/>
    <property type="project" value="TreeGrafter"/>
</dbReference>
<name>A0A538TAS1_UNCEI</name>
<accession>A0A538TAS1</accession>
<proteinExistence type="predicted"/>
<evidence type="ECO:0000313" key="4">
    <source>
        <dbReference type="EMBL" id="TMQ60677.1"/>
    </source>
</evidence>
<dbReference type="EMBL" id="VBOW01000013">
    <property type="protein sequence ID" value="TMQ60677.1"/>
    <property type="molecule type" value="Genomic_DNA"/>
</dbReference>
<gene>
    <name evidence="4" type="ORF">E6K76_01390</name>
</gene>
<feature type="domain" description="Response regulatory" evidence="3">
    <location>
        <begin position="4"/>
        <end position="119"/>
    </location>
</feature>
<dbReference type="GO" id="GO:0032993">
    <property type="term" value="C:protein-DNA complex"/>
    <property type="evidence" value="ECO:0007669"/>
    <property type="project" value="TreeGrafter"/>
</dbReference>
<dbReference type="PANTHER" id="PTHR48111">
    <property type="entry name" value="REGULATOR OF RPOS"/>
    <property type="match status" value="1"/>
</dbReference>
<reference evidence="4 5" key="1">
    <citation type="journal article" date="2019" name="Nat. Microbiol.">
        <title>Mediterranean grassland soil C-N compound turnover is dependent on rainfall and depth, and is mediated by genomically divergent microorganisms.</title>
        <authorList>
            <person name="Diamond S."/>
            <person name="Andeer P.F."/>
            <person name="Li Z."/>
            <person name="Crits-Christoph A."/>
            <person name="Burstein D."/>
            <person name="Anantharaman K."/>
            <person name="Lane K.R."/>
            <person name="Thomas B.C."/>
            <person name="Pan C."/>
            <person name="Northen T.R."/>
            <person name="Banfield J.F."/>
        </authorList>
    </citation>
    <scope>NUCLEOTIDE SEQUENCE [LARGE SCALE GENOMIC DNA]</scope>
    <source>
        <strain evidence="4">WS_6</strain>
    </source>
</reference>
<evidence type="ECO:0000259" key="3">
    <source>
        <dbReference type="PROSITE" id="PS50110"/>
    </source>
</evidence>
<evidence type="ECO:0000256" key="1">
    <source>
        <dbReference type="ARBA" id="ARBA00023125"/>
    </source>
</evidence>
<organism evidence="4 5">
    <name type="scientific">Eiseniibacteriota bacterium</name>
    <dbReference type="NCBI Taxonomy" id="2212470"/>
    <lineage>
        <taxon>Bacteria</taxon>
        <taxon>Candidatus Eiseniibacteriota</taxon>
    </lineage>
</organism>
<evidence type="ECO:0000256" key="2">
    <source>
        <dbReference type="PROSITE-ProRule" id="PRU00169"/>
    </source>
</evidence>
<dbReference type="Pfam" id="PF00072">
    <property type="entry name" value="Response_reg"/>
    <property type="match status" value="1"/>
</dbReference>